<keyword evidence="2" id="KW-0812">Transmembrane</keyword>
<dbReference type="Proteomes" id="UP001596189">
    <property type="component" value="Unassembled WGS sequence"/>
</dbReference>
<name>A0ABW1JK07_9ACTN</name>
<keyword evidence="5" id="KW-1185">Reference proteome</keyword>
<comment type="caution">
    <text evidence="4">The sequence shown here is derived from an EMBL/GenBank/DDBJ whole genome shotgun (WGS) entry which is preliminary data.</text>
</comment>
<dbReference type="InterPro" id="IPR025403">
    <property type="entry name" value="TgpA-like_C"/>
</dbReference>
<dbReference type="RefSeq" id="WP_345717758.1">
    <property type="nucleotide sequence ID" value="NZ_BAABFP010000007.1"/>
</dbReference>
<proteinExistence type="predicted"/>
<dbReference type="EMBL" id="JBHSRD010000008">
    <property type="protein sequence ID" value="MFC6009237.1"/>
    <property type="molecule type" value="Genomic_DNA"/>
</dbReference>
<dbReference type="Pfam" id="PF13559">
    <property type="entry name" value="DUF4129"/>
    <property type="match status" value="1"/>
</dbReference>
<keyword evidence="2" id="KW-0472">Membrane</keyword>
<gene>
    <name evidence="4" type="ORF">ACFQDO_19070</name>
</gene>
<evidence type="ECO:0000313" key="4">
    <source>
        <dbReference type="EMBL" id="MFC6009237.1"/>
    </source>
</evidence>
<sequence>MIAGGGKQRLVVALAVGAVLVVWAATTGSTHLIDTPRFGASPLPPTDVASPTTTIPSGTSTADPTTTTPTPWADLHWLGYLIAVAFVVALGALVVLGLLRLVNRLRSHSLDLPTAPAGFEPEPDPELEVARELSQRRERQLDALRHGTPRNAIVACWLDLEDAVEASGVSPAPHQTAEELTQRVLRELAVDPSSIGDLARLYREARFSRHAMGEADRAAAQSAIERLHADLGAGAVPPASP</sequence>
<evidence type="ECO:0000313" key="5">
    <source>
        <dbReference type="Proteomes" id="UP001596189"/>
    </source>
</evidence>
<feature type="compositionally biased region" description="Low complexity" evidence="1">
    <location>
        <begin position="50"/>
        <end position="67"/>
    </location>
</feature>
<protein>
    <submittedName>
        <fullName evidence="4">DUF4129 domain-containing protein</fullName>
    </submittedName>
</protein>
<reference evidence="5" key="1">
    <citation type="journal article" date="2019" name="Int. J. Syst. Evol. Microbiol.">
        <title>The Global Catalogue of Microorganisms (GCM) 10K type strain sequencing project: providing services to taxonomists for standard genome sequencing and annotation.</title>
        <authorList>
            <consortium name="The Broad Institute Genomics Platform"/>
            <consortium name="The Broad Institute Genome Sequencing Center for Infectious Disease"/>
            <person name="Wu L."/>
            <person name="Ma J."/>
        </authorList>
    </citation>
    <scope>NUCLEOTIDE SEQUENCE [LARGE SCALE GENOMIC DNA]</scope>
    <source>
        <strain evidence="5">KACC 14249</strain>
    </source>
</reference>
<evidence type="ECO:0000256" key="1">
    <source>
        <dbReference type="SAM" id="MobiDB-lite"/>
    </source>
</evidence>
<evidence type="ECO:0000256" key="2">
    <source>
        <dbReference type="SAM" id="Phobius"/>
    </source>
</evidence>
<feature type="transmembrane region" description="Helical" evidence="2">
    <location>
        <begin position="77"/>
        <end position="99"/>
    </location>
</feature>
<feature type="domain" description="Protein-glutamine gamma-glutamyltransferase-like C-terminal" evidence="3">
    <location>
        <begin position="156"/>
        <end position="225"/>
    </location>
</feature>
<feature type="region of interest" description="Disordered" evidence="1">
    <location>
        <begin position="34"/>
        <end position="67"/>
    </location>
</feature>
<organism evidence="4 5">
    <name type="scientific">Angustibacter luteus</name>
    <dbReference type="NCBI Taxonomy" id="658456"/>
    <lineage>
        <taxon>Bacteria</taxon>
        <taxon>Bacillati</taxon>
        <taxon>Actinomycetota</taxon>
        <taxon>Actinomycetes</taxon>
        <taxon>Kineosporiales</taxon>
        <taxon>Kineosporiaceae</taxon>
    </lineage>
</organism>
<evidence type="ECO:0000259" key="3">
    <source>
        <dbReference type="Pfam" id="PF13559"/>
    </source>
</evidence>
<keyword evidence="2" id="KW-1133">Transmembrane helix</keyword>
<accession>A0ABW1JK07</accession>